<proteinExistence type="inferred from homology"/>
<dbReference type="OrthoDB" id="276323at2759"/>
<dbReference type="VEuPathDB" id="FungiDB:SPPG_09000"/>
<dbReference type="InterPro" id="IPR008862">
    <property type="entry name" value="Tcp11"/>
</dbReference>
<evidence type="ECO:0000256" key="3">
    <source>
        <dbReference type="SAM" id="MobiDB-lite"/>
    </source>
</evidence>
<dbReference type="OMA" id="FHAWKTH"/>
<dbReference type="InParanoid" id="A0A0L0HQ40"/>
<dbReference type="PANTHER" id="PTHR12832">
    <property type="entry name" value="TESTIS-SPECIFIC PROTEIN PBS13 T-COMPLEX 11"/>
    <property type="match status" value="1"/>
</dbReference>
<evidence type="ECO:0000313" key="5">
    <source>
        <dbReference type="Proteomes" id="UP000053201"/>
    </source>
</evidence>
<accession>A0A0L0HQ40</accession>
<organism evidence="4 5">
    <name type="scientific">Spizellomyces punctatus (strain DAOM BR117)</name>
    <dbReference type="NCBI Taxonomy" id="645134"/>
    <lineage>
        <taxon>Eukaryota</taxon>
        <taxon>Fungi</taxon>
        <taxon>Fungi incertae sedis</taxon>
        <taxon>Chytridiomycota</taxon>
        <taxon>Chytridiomycota incertae sedis</taxon>
        <taxon>Chytridiomycetes</taxon>
        <taxon>Spizellomycetales</taxon>
        <taxon>Spizellomycetaceae</taxon>
        <taxon>Spizellomyces</taxon>
    </lineage>
</organism>
<evidence type="ECO:0008006" key="6">
    <source>
        <dbReference type="Google" id="ProtNLM"/>
    </source>
</evidence>
<protein>
    <recommendedName>
        <fullName evidence="6">T-complex protein 11</fullName>
    </recommendedName>
</protein>
<dbReference type="PANTHER" id="PTHR12832:SF11">
    <property type="entry name" value="LD23868P"/>
    <property type="match status" value="1"/>
</dbReference>
<dbReference type="Proteomes" id="UP000053201">
    <property type="component" value="Unassembled WGS sequence"/>
</dbReference>
<evidence type="ECO:0000313" key="4">
    <source>
        <dbReference type="EMBL" id="KND03158.1"/>
    </source>
</evidence>
<keyword evidence="5" id="KW-1185">Reference proteome</keyword>
<dbReference type="RefSeq" id="XP_016611197.1">
    <property type="nucleotide sequence ID" value="XM_016757151.1"/>
</dbReference>
<comment type="similarity">
    <text evidence="1">Belongs to the TCP11 family.</text>
</comment>
<dbReference type="Pfam" id="PF05794">
    <property type="entry name" value="Tcp11"/>
    <property type="match status" value="1"/>
</dbReference>
<keyword evidence="2" id="KW-0175">Coiled coil</keyword>
<feature type="compositionally biased region" description="Low complexity" evidence="3">
    <location>
        <begin position="426"/>
        <end position="443"/>
    </location>
</feature>
<reference evidence="4 5" key="1">
    <citation type="submission" date="2009-08" db="EMBL/GenBank/DDBJ databases">
        <title>The Genome Sequence of Spizellomyces punctatus strain DAOM BR117.</title>
        <authorList>
            <consortium name="The Broad Institute Genome Sequencing Platform"/>
            <person name="Russ C."/>
            <person name="Cuomo C."/>
            <person name="Shea T."/>
            <person name="Young S.K."/>
            <person name="Zeng Q."/>
            <person name="Koehrsen M."/>
            <person name="Haas B."/>
            <person name="Borodovsky M."/>
            <person name="Guigo R."/>
            <person name="Alvarado L."/>
            <person name="Berlin A."/>
            <person name="Bochicchio J."/>
            <person name="Borenstein D."/>
            <person name="Chapman S."/>
            <person name="Chen Z."/>
            <person name="Engels R."/>
            <person name="Freedman E."/>
            <person name="Gellesch M."/>
            <person name="Goldberg J."/>
            <person name="Griggs A."/>
            <person name="Gujja S."/>
            <person name="Heiman D."/>
            <person name="Hepburn T."/>
            <person name="Howarth C."/>
            <person name="Jen D."/>
            <person name="Larson L."/>
            <person name="Lewis B."/>
            <person name="Mehta T."/>
            <person name="Park D."/>
            <person name="Pearson M."/>
            <person name="Roberts A."/>
            <person name="Saif S."/>
            <person name="Shenoy N."/>
            <person name="Sisk P."/>
            <person name="Stolte C."/>
            <person name="Sykes S."/>
            <person name="Thomson T."/>
            <person name="Walk T."/>
            <person name="White J."/>
            <person name="Yandava C."/>
            <person name="Burger G."/>
            <person name="Gray M.W."/>
            <person name="Holland P.W.H."/>
            <person name="King N."/>
            <person name="Lang F.B.F."/>
            <person name="Roger A.J."/>
            <person name="Ruiz-Trillo I."/>
            <person name="Lander E."/>
            <person name="Nusbaum C."/>
        </authorList>
    </citation>
    <scope>NUCLEOTIDE SEQUENCE [LARGE SCALE GENOMIC DNA]</scope>
    <source>
        <strain evidence="4 5">DAOM BR117</strain>
    </source>
</reference>
<dbReference type="GeneID" id="27692125"/>
<feature type="coiled-coil region" evidence="2">
    <location>
        <begin position="111"/>
        <end position="139"/>
    </location>
</feature>
<sequence length="903" mass="102383">MERTDSGFYVVDVLNLKQPAGKPFHVEARIRGRSTVPGASAVARHNAFIEDRVRRLRRRTSHVRAVCAAKRMRENGDKSAKKSRITETLEVAERNRRTILERQVRSCAEAVAHAKRVAREQSERLAELTAARRAALEERLRITALRRQRLLTIPRSRLLEPQPWDEGGLRTVATDAVISIQQWWRRMKVDPLVRNFLRFGVSLDKSLKTPFEKLVRTMQSPSLIKAVGRLLMRLDKMTNHPSTVWKNPSRVFLSAYMLAAHPEELMPTMGPEEEALSETAQSMIREFESWIAAFEAGRGYQQLELFWKSWAGYYDAFQSWKEQDSRKIVDGMIAHFIELERLWLSVKNQVDADTQWAPRITEHQRQLHDKLSKFGETALQRLAAERDALRADFEDSIDTAATADILSTSPQTFPSLSRSPQRRTDSVSPSRSPSSSPPVVTKPAVVRAQENMAGTSTISQSSISSMEHTDPQISAFGVGNQLSNAQLAHELVMDPEFQLKPVKRSELEEQVRTLAKKAFFDSVRQDFIEGKFSHHVPVFIAQIRDALLAMVSENGKFAENIKEVLDVEHIKQQLDNNAFDFLRCLSYITEKMLQLCAPIRDAAIRSIALSSDIVTAFEHILDILEDMKLDLANYRLQALRPILQQQAVEYERTKFDEALIAGAVTLERTAAWLATAVNSLQSVTAARNPENIQTPENRIGYEDAYNEALLNLIFSNTAISLSTLPETLLLDADRLFGFQNEGQAITIVAALVMLSKNAIKELRDNRPAVQKLKQTLFILLRDKGTTIDNLSLQVISTINDSLSRPSGPPTRLSVEQESLIRSMVEKTLSYRDPVFSLLSRRIQFAIRHQLEKGVFKRESLASHGLDIVQSELESLSRRVCLLAKHNKEVYAKNYDSFLEKVVQ</sequence>
<feature type="region of interest" description="Disordered" evidence="3">
    <location>
        <begin position="408"/>
        <end position="443"/>
    </location>
</feature>
<evidence type="ECO:0000256" key="2">
    <source>
        <dbReference type="SAM" id="Coils"/>
    </source>
</evidence>
<dbReference type="AlphaFoldDB" id="A0A0L0HQ40"/>
<evidence type="ECO:0000256" key="1">
    <source>
        <dbReference type="ARBA" id="ARBA00010954"/>
    </source>
</evidence>
<name>A0A0L0HQ40_SPIPD</name>
<gene>
    <name evidence="4" type="ORF">SPPG_09000</name>
</gene>
<dbReference type="GO" id="GO:0010737">
    <property type="term" value="P:protein kinase A signaling"/>
    <property type="evidence" value="ECO:0007669"/>
    <property type="project" value="TreeGrafter"/>
</dbReference>
<dbReference type="eggNOG" id="KOG1981">
    <property type="taxonomic scope" value="Eukaryota"/>
</dbReference>
<feature type="compositionally biased region" description="Polar residues" evidence="3">
    <location>
        <begin position="408"/>
        <end position="419"/>
    </location>
</feature>
<dbReference type="STRING" id="645134.A0A0L0HQ40"/>
<dbReference type="EMBL" id="KQ257452">
    <property type="protein sequence ID" value="KND03158.1"/>
    <property type="molecule type" value="Genomic_DNA"/>
</dbReference>